<dbReference type="GO" id="GO:0005829">
    <property type="term" value="C:cytosol"/>
    <property type="evidence" value="ECO:0007669"/>
    <property type="project" value="TreeGrafter"/>
</dbReference>
<keyword evidence="7" id="KW-1133">Transmembrane helix</keyword>
<keyword evidence="10" id="KW-1185">Reference proteome</keyword>
<keyword evidence="6" id="KW-0500">Molybdenum</keyword>
<feature type="transmembrane region" description="Helical" evidence="7">
    <location>
        <begin position="299"/>
        <end position="321"/>
    </location>
</feature>
<evidence type="ECO:0000313" key="10">
    <source>
        <dbReference type="Proteomes" id="UP000289455"/>
    </source>
</evidence>
<dbReference type="PANTHER" id="PTHR10192">
    <property type="entry name" value="MOLYBDOPTERIN BIOSYNTHESIS PROTEIN"/>
    <property type="match status" value="1"/>
</dbReference>
<dbReference type="SUPFAM" id="SSF53218">
    <property type="entry name" value="Molybdenum cofactor biosynthesis proteins"/>
    <property type="match status" value="1"/>
</dbReference>
<organism evidence="9 10">
    <name type="scientific">Aquirufa rosea</name>
    <dbReference type="NCBI Taxonomy" id="2509241"/>
    <lineage>
        <taxon>Bacteria</taxon>
        <taxon>Pseudomonadati</taxon>
        <taxon>Bacteroidota</taxon>
        <taxon>Cytophagia</taxon>
        <taxon>Cytophagales</taxon>
        <taxon>Flectobacillaceae</taxon>
        <taxon>Aquirufa</taxon>
    </lineage>
</organism>
<dbReference type="InterPro" id="IPR036135">
    <property type="entry name" value="MoeA_linker/N_sf"/>
</dbReference>
<dbReference type="AlphaFoldDB" id="A0A4Q1C0E2"/>
<sequence length="392" mass="43651">MVTDDTNDMITPEEAFQIIHHIPVPTQKSQAPLIDCLGKILAEDLLADRDFPPFDRVMMDGIAVGNTQIREWKWEGMTFAGEPQKTLSNPDGAWEIMTGAPLPKNCVAVIKVEDLTFFERDGEKWISCQLENIESGSFIHPQGSDILQGQIILNQGTRLKANHIAIAASVGYSKLWVESIQPIGVYSSGDELVPIDSQPLEHQIRSSNAIMMQSALQEHRISSQHYHMPDNPTIIHQSLLDGLEKHDILLLSGGVSAGKKDYIPGILQELGFTAKFHKIAQKPGKPLWLGTRPDGKVIFAFPGNPISTLVCFSIYFLSWILDRKGPKPQGKILGLSAPLKNLDHWIPIQWDGNQAKVLEHNGSGDLVHWQHADALAWQKANNNSEELIYFPM</sequence>
<evidence type="ECO:0000256" key="3">
    <source>
        <dbReference type="ARBA" id="ARBA00010763"/>
    </source>
</evidence>
<comment type="cofactor">
    <cofactor evidence="6">
        <name>Mg(2+)</name>
        <dbReference type="ChEBI" id="CHEBI:18420"/>
    </cofactor>
</comment>
<evidence type="ECO:0000256" key="1">
    <source>
        <dbReference type="ARBA" id="ARBA00002901"/>
    </source>
</evidence>
<keyword evidence="7" id="KW-0472">Membrane</keyword>
<protein>
    <recommendedName>
        <fullName evidence="6">Molybdopterin molybdenumtransferase</fullName>
        <ecNumber evidence="6">2.10.1.1</ecNumber>
    </recommendedName>
</protein>
<comment type="function">
    <text evidence="1 6">Catalyzes the insertion of molybdate into adenylated molybdopterin with the concomitant release of AMP.</text>
</comment>
<dbReference type="EMBL" id="SDHY01000003">
    <property type="protein sequence ID" value="RXK49906.1"/>
    <property type="molecule type" value="Genomic_DNA"/>
</dbReference>
<name>A0A4Q1C0E2_9BACT</name>
<dbReference type="Gene3D" id="2.40.340.10">
    <property type="entry name" value="MoeA, C-terminal, domain IV"/>
    <property type="match status" value="1"/>
</dbReference>
<comment type="similarity">
    <text evidence="3 6">Belongs to the MoeA family.</text>
</comment>
<comment type="pathway">
    <text evidence="2 6">Cofactor biosynthesis; molybdopterin biosynthesis.</text>
</comment>
<evidence type="ECO:0000256" key="2">
    <source>
        <dbReference type="ARBA" id="ARBA00005046"/>
    </source>
</evidence>
<dbReference type="SUPFAM" id="SSF63882">
    <property type="entry name" value="MoeA N-terminal region -like"/>
    <property type="match status" value="1"/>
</dbReference>
<dbReference type="SMART" id="SM00852">
    <property type="entry name" value="MoCF_biosynth"/>
    <property type="match status" value="1"/>
</dbReference>
<dbReference type="GO" id="GO:0046872">
    <property type="term" value="F:metal ion binding"/>
    <property type="evidence" value="ECO:0007669"/>
    <property type="project" value="UniProtKB-UniRule"/>
</dbReference>
<dbReference type="InterPro" id="IPR036688">
    <property type="entry name" value="MoeA_C_domain_IV_sf"/>
</dbReference>
<dbReference type="Gene3D" id="2.170.190.11">
    <property type="entry name" value="Molybdopterin biosynthesis moea protein, domain 3"/>
    <property type="match status" value="1"/>
</dbReference>
<dbReference type="Gene3D" id="3.40.980.10">
    <property type="entry name" value="MoaB/Mog-like domain"/>
    <property type="match status" value="1"/>
</dbReference>
<keyword evidence="6" id="KW-0479">Metal-binding</keyword>
<dbReference type="OrthoDB" id="9804758at2"/>
<dbReference type="InterPro" id="IPR001453">
    <property type="entry name" value="MoaB/Mog_dom"/>
</dbReference>
<keyword evidence="7" id="KW-0812">Transmembrane</keyword>
<dbReference type="Gene3D" id="3.90.105.10">
    <property type="entry name" value="Molybdopterin biosynthesis moea protein, domain 2"/>
    <property type="match status" value="1"/>
</dbReference>
<proteinExistence type="inferred from homology"/>
<dbReference type="Pfam" id="PF00994">
    <property type="entry name" value="MoCF_biosynth"/>
    <property type="match status" value="1"/>
</dbReference>
<comment type="catalytic activity">
    <reaction evidence="5">
        <text>adenylyl-molybdopterin + molybdate = Mo-molybdopterin + AMP + H(+)</text>
        <dbReference type="Rhea" id="RHEA:35047"/>
        <dbReference type="ChEBI" id="CHEBI:15378"/>
        <dbReference type="ChEBI" id="CHEBI:36264"/>
        <dbReference type="ChEBI" id="CHEBI:62727"/>
        <dbReference type="ChEBI" id="CHEBI:71302"/>
        <dbReference type="ChEBI" id="CHEBI:456215"/>
        <dbReference type="EC" id="2.10.1.1"/>
    </reaction>
</comment>
<dbReference type="InterPro" id="IPR005110">
    <property type="entry name" value="MoeA_linker/N"/>
</dbReference>
<dbReference type="InterPro" id="IPR036425">
    <property type="entry name" value="MoaB/Mog-like_dom_sf"/>
</dbReference>
<dbReference type="CDD" id="cd00887">
    <property type="entry name" value="MoeA"/>
    <property type="match status" value="1"/>
</dbReference>
<keyword evidence="6 9" id="KW-0808">Transferase</keyword>
<evidence type="ECO:0000259" key="8">
    <source>
        <dbReference type="SMART" id="SM00852"/>
    </source>
</evidence>
<keyword evidence="6" id="KW-0460">Magnesium</keyword>
<dbReference type="InterPro" id="IPR008284">
    <property type="entry name" value="MoCF_biosynth_CS"/>
</dbReference>
<keyword evidence="4 6" id="KW-0501">Molybdenum cofactor biosynthesis</keyword>
<evidence type="ECO:0000256" key="7">
    <source>
        <dbReference type="SAM" id="Phobius"/>
    </source>
</evidence>
<evidence type="ECO:0000256" key="5">
    <source>
        <dbReference type="ARBA" id="ARBA00047317"/>
    </source>
</evidence>
<dbReference type="EC" id="2.10.1.1" evidence="6"/>
<dbReference type="PANTHER" id="PTHR10192:SF5">
    <property type="entry name" value="GEPHYRIN"/>
    <property type="match status" value="1"/>
</dbReference>
<feature type="domain" description="MoaB/Mog" evidence="8">
    <location>
        <begin position="184"/>
        <end position="323"/>
    </location>
</feature>
<dbReference type="PROSITE" id="PS01079">
    <property type="entry name" value="MOCF_BIOSYNTHESIS_2"/>
    <property type="match status" value="1"/>
</dbReference>
<gene>
    <name evidence="9" type="ORF">ESB04_06965</name>
</gene>
<dbReference type="Pfam" id="PF03453">
    <property type="entry name" value="MoeA_N"/>
    <property type="match status" value="1"/>
</dbReference>
<dbReference type="GO" id="GO:0061599">
    <property type="term" value="F:molybdopterin molybdotransferase activity"/>
    <property type="evidence" value="ECO:0007669"/>
    <property type="project" value="UniProtKB-UniRule"/>
</dbReference>
<accession>A0A4Q1C0E2</accession>
<evidence type="ECO:0000256" key="6">
    <source>
        <dbReference type="RuleBase" id="RU365090"/>
    </source>
</evidence>
<evidence type="ECO:0000313" key="9">
    <source>
        <dbReference type="EMBL" id="RXK49906.1"/>
    </source>
</evidence>
<comment type="caution">
    <text evidence="9">The sequence shown here is derived from an EMBL/GenBank/DDBJ whole genome shotgun (WGS) entry which is preliminary data.</text>
</comment>
<dbReference type="UniPathway" id="UPA00344"/>
<evidence type="ECO:0000256" key="4">
    <source>
        <dbReference type="ARBA" id="ARBA00023150"/>
    </source>
</evidence>
<dbReference type="InterPro" id="IPR038987">
    <property type="entry name" value="MoeA-like"/>
</dbReference>
<reference evidence="9 10" key="1">
    <citation type="submission" date="2019-01" db="EMBL/GenBank/DDBJ databases">
        <title>Cytophagaceae bacterium strain CAR-16.</title>
        <authorList>
            <person name="Chen W.-M."/>
        </authorList>
    </citation>
    <scope>NUCLEOTIDE SEQUENCE [LARGE SCALE GENOMIC DNA]</scope>
    <source>
        <strain evidence="9 10">CAR-16</strain>
    </source>
</reference>
<dbReference type="GO" id="GO:0006777">
    <property type="term" value="P:Mo-molybdopterin cofactor biosynthetic process"/>
    <property type="evidence" value="ECO:0007669"/>
    <property type="project" value="UniProtKB-UniRule"/>
</dbReference>
<dbReference type="Proteomes" id="UP000289455">
    <property type="component" value="Unassembled WGS sequence"/>
</dbReference>